<proteinExistence type="predicted"/>
<reference evidence="2 3" key="1">
    <citation type="submission" date="2018-06" db="EMBL/GenBank/DDBJ databases">
        <title>Comparative genomics reveals the genomic features of Rhizophagus irregularis, R. cerebriforme, R. diaphanum and Gigaspora rosea, and their symbiotic lifestyle signature.</title>
        <authorList>
            <person name="Morin E."/>
            <person name="San Clemente H."/>
            <person name="Chen E.C.H."/>
            <person name="De La Providencia I."/>
            <person name="Hainaut M."/>
            <person name="Kuo A."/>
            <person name="Kohler A."/>
            <person name="Murat C."/>
            <person name="Tang N."/>
            <person name="Roy S."/>
            <person name="Loubradou J."/>
            <person name="Henrissat B."/>
            <person name="Grigoriev I.V."/>
            <person name="Corradi N."/>
            <person name="Roux C."/>
            <person name="Martin F.M."/>
        </authorList>
    </citation>
    <scope>NUCLEOTIDE SEQUENCE [LARGE SCALE GENOMIC DNA]</scope>
    <source>
        <strain evidence="2 3">DAOM 227022</strain>
    </source>
</reference>
<comment type="caution">
    <text evidence="2">The sequence shown here is derived from an EMBL/GenBank/DDBJ whole genome shotgun (WGS) entry which is preliminary data.</text>
</comment>
<sequence length="217" mass="25675">MSDVVKDFNTEELINYLERKNLKLDKNDIKILRKEKISGLTFLELTEEKFCIFEKINNDDKAFEHSKKLTSQDIFIVFQKDVSGEDITDGIYYTSGSEYQINLTKSAIKENPELLQNNVKRIMLSELKLLKWYITKLEAENVELKKENTKIFNLRIKLLVSDAEIAELKHRNVKILKANGKYNERRDAENAKLKTRIEKLESENVKFRDRLMKMEYN</sequence>
<evidence type="ECO:0008006" key="4">
    <source>
        <dbReference type="Google" id="ProtNLM"/>
    </source>
</evidence>
<feature type="coiled-coil region" evidence="1">
    <location>
        <begin position="183"/>
        <end position="217"/>
    </location>
</feature>
<dbReference type="Gene3D" id="1.10.150.50">
    <property type="entry name" value="Transcription Factor, Ets-1"/>
    <property type="match status" value="1"/>
</dbReference>
<evidence type="ECO:0000313" key="2">
    <source>
        <dbReference type="EMBL" id="RIA99174.1"/>
    </source>
</evidence>
<dbReference type="EMBL" id="QKYT01000007">
    <property type="protein sequence ID" value="RIA99174.1"/>
    <property type="molecule type" value="Genomic_DNA"/>
</dbReference>
<evidence type="ECO:0000256" key="1">
    <source>
        <dbReference type="SAM" id="Coils"/>
    </source>
</evidence>
<dbReference type="OrthoDB" id="2444238at2759"/>
<gene>
    <name evidence="2" type="ORF">C1645_811925</name>
</gene>
<dbReference type="AlphaFoldDB" id="A0A397TWC0"/>
<accession>A0A397TWC0</accession>
<keyword evidence="3" id="KW-1185">Reference proteome</keyword>
<dbReference type="InterPro" id="IPR013761">
    <property type="entry name" value="SAM/pointed_sf"/>
</dbReference>
<name>A0A397TWC0_9GLOM</name>
<feature type="coiled-coil region" evidence="1">
    <location>
        <begin position="127"/>
        <end position="154"/>
    </location>
</feature>
<organism evidence="2 3">
    <name type="scientific">Glomus cerebriforme</name>
    <dbReference type="NCBI Taxonomy" id="658196"/>
    <lineage>
        <taxon>Eukaryota</taxon>
        <taxon>Fungi</taxon>
        <taxon>Fungi incertae sedis</taxon>
        <taxon>Mucoromycota</taxon>
        <taxon>Glomeromycotina</taxon>
        <taxon>Glomeromycetes</taxon>
        <taxon>Glomerales</taxon>
        <taxon>Glomeraceae</taxon>
        <taxon>Glomus</taxon>
    </lineage>
</organism>
<evidence type="ECO:0000313" key="3">
    <source>
        <dbReference type="Proteomes" id="UP000265703"/>
    </source>
</evidence>
<dbReference type="Proteomes" id="UP000265703">
    <property type="component" value="Unassembled WGS sequence"/>
</dbReference>
<keyword evidence="1" id="KW-0175">Coiled coil</keyword>
<protein>
    <recommendedName>
        <fullName evidence="4">SAM domain-containing protein</fullName>
    </recommendedName>
</protein>